<dbReference type="STRING" id="1118202.SAMN05443429_101102"/>
<keyword evidence="5 7" id="KW-1133">Transmembrane helix</keyword>
<protein>
    <submittedName>
        <fullName evidence="9">Uncharacterized membrane protein YeiH</fullName>
    </submittedName>
</protein>
<reference evidence="9 10" key="1">
    <citation type="submission" date="2016-11" db="EMBL/GenBank/DDBJ databases">
        <authorList>
            <person name="Jaros S."/>
            <person name="Januszkiewicz K."/>
            <person name="Wedrychowicz H."/>
        </authorList>
    </citation>
    <scope>NUCLEOTIDE SEQUENCE [LARGE SCALE GENOMIC DNA]</scope>
    <source>
        <strain evidence="9 10">DSM 25479</strain>
    </source>
</reference>
<evidence type="ECO:0000313" key="9">
    <source>
        <dbReference type="EMBL" id="SHI30366.1"/>
    </source>
</evidence>
<organism evidence="9 10">
    <name type="scientific">Cruoricaptor ignavus</name>
    <dbReference type="NCBI Taxonomy" id="1118202"/>
    <lineage>
        <taxon>Bacteria</taxon>
        <taxon>Pseudomonadati</taxon>
        <taxon>Bacteroidota</taxon>
        <taxon>Flavobacteriia</taxon>
        <taxon>Flavobacteriales</taxon>
        <taxon>Weeksellaceae</taxon>
        <taxon>Cruoricaptor</taxon>
    </lineage>
</organism>
<proteinExistence type="inferred from homology"/>
<dbReference type="PANTHER" id="PTHR30506:SF3">
    <property type="entry name" value="UPF0126 INNER MEMBRANE PROTEIN YADS-RELATED"/>
    <property type="match status" value="1"/>
</dbReference>
<feature type="transmembrane region" description="Helical" evidence="7">
    <location>
        <begin position="59"/>
        <end position="80"/>
    </location>
</feature>
<dbReference type="OrthoDB" id="9791874at2"/>
<comment type="subcellular location">
    <subcellularLocation>
        <location evidence="1">Cell membrane</location>
        <topology evidence="1">Multi-pass membrane protein</topology>
    </subcellularLocation>
</comment>
<feature type="transmembrane region" description="Helical" evidence="7">
    <location>
        <begin position="33"/>
        <end position="53"/>
    </location>
</feature>
<feature type="transmembrane region" description="Helical" evidence="7">
    <location>
        <begin position="174"/>
        <end position="191"/>
    </location>
</feature>
<keyword evidence="4 7" id="KW-0812">Transmembrane</keyword>
<evidence type="ECO:0000256" key="1">
    <source>
        <dbReference type="ARBA" id="ARBA00004651"/>
    </source>
</evidence>
<dbReference type="Proteomes" id="UP000184335">
    <property type="component" value="Unassembled WGS sequence"/>
</dbReference>
<dbReference type="EMBL" id="FQYI01000001">
    <property type="protein sequence ID" value="SHI30366.1"/>
    <property type="molecule type" value="Genomic_DNA"/>
</dbReference>
<keyword evidence="6 7" id="KW-0472">Membrane</keyword>
<dbReference type="GO" id="GO:0005886">
    <property type="term" value="C:plasma membrane"/>
    <property type="evidence" value="ECO:0007669"/>
    <property type="project" value="UniProtKB-SubCell"/>
</dbReference>
<sequence length="218" mass="24155">MNDQLNLAIIILGTISFAMSGAFAAMQRRLDPFGVLIIAFVTSVGGGTLRDMLLRVPVFWMDDLLICAVIFFSAIFAMIFKSVEQNFQVPMFIFDSFGLGLFTIIGIQKGQIAGMHPIISLNLGMITGVVGGVVRDMLLNRIPLIFRKEIYATACLVGGGAYLLLREYTNISDPVSQVFTILLIVAIRTLAVKNHWEMPKFYLNEKSRSNPEKNSPDL</sequence>
<gene>
    <name evidence="9" type="ORF">SAMN05443429_101102</name>
</gene>
<feature type="transmembrane region" description="Helical" evidence="7">
    <location>
        <begin position="92"/>
        <end position="112"/>
    </location>
</feature>
<accession>A0A1M6A1N7</accession>
<feature type="transmembrane region" description="Helical" evidence="7">
    <location>
        <begin position="150"/>
        <end position="168"/>
    </location>
</feature>
<evidence type="ECO:0000259" key="8">
    <source>
        <dbReference type="Pfam" id="PF03458"/>
    </source>
</evidence>
<dbReference type="PANTHER" id="PTHR30506">
    <property type="entry name" value="INNER MEMBRANE PROTEIN"/>
    <property type="match status" value="1"/>
</dbReference>
<feature type="domain" description="Glycine transporter" evidence="8">
    <location>
        <begin position="93"/>
        <end position="166"/>
    </location>
</feature>
<dbReference type="InterPro" id="IPR005115">
    <property type="entry name" value="Gly_transporter"/>
</dbReference>
<feature type="transmembrane region" description="Helical" evidence="7">
    <location>
        <begin position="118"/>
        <end position="138"/>
    </location>
</feature>
<dbReference type="Pfam" id="PF03458">
    <property type="entry name" value="Gly_transporter"/>
    <property type="match status" value="2"/>
</dbReference>
<evidence type="ECO:0000256" key="4">
    <source>
        <dbReference type="ARBA" id="ARBA00022692"/>
    </source>
</evidence>
<keyword evidence="3" id="KW-1003">Cell membrane</keyword>
<evidence type="ECO:0000256" key="7">
    <source>
        <dbReference type="SAM" id="Phobius"/>
    </source>
</evidence>
<evidence type="ECO:0000256" key="6">
    <source>
        <dbReference type="ARBA" id="ARBA00023136"/>
    </source>
</evidence>
<dbReference type="RefSeq" id="WP_073177300.1">
    <property type="nucleotide sequence ID" value="NZ_FQYI01000001.1"/>
</dbReference>
<dbReference type="AlphaFoldDB" id="A0A1M6A1N7"/>
<name>A0A1M6A1N7_9FLAO</name>
<evidence type="ECO:0000256" key="2">
    <source>
        <dbReference type="ARBA" id="ARBA00008193"/>
    </source>
</evidence>
<evidence type="ECO:0000256" key="5">
    <source>
        <dbReference type="ARBA" id="ARBA00022989"/>
    </source>
</evidence>
<feature type="domain" description="Glycine transporter" evidence="8">
    <location>
        <begin position="10"/>
        <end position="80"/>
    </location>
</feature>
<evidence type="ECO:0000313" key="10">
    <source>
        <dbReference type="Proteomes" id="UP000184335"/>
    </source>
</evidence>
<keyword evidence="10" id="KW-1185">Reference proteome</keyword>
<comment type="similarity">
    <text evidence="2">Belongs to the UPF0126 family.</text>
</comment>
<evidence type="ECO:0000256" key="3">
    <source>
        <dbReference type="ARBA" id="ARBA00022475"/>
    </source>
</evidence>
<feature type="transmembrane region" description="Helical" evidence="7">
    <location>
        <begin position="6"/>
        <end position="26"/>
    </location>
</feature>